<reference evidence="2 3" key="1">
    <citation type="submission" date="2018-09" db="EMBL/GenBank/DDBJ databases">
        <title>Insights into the microbiota of Asian seabass (Lates calcarifer) with tenacibaculosis symptoms and description of sp. nov. Tenacibaculum singaporense.</title>
        <authorList>
            <person name="Miyake S."/>
            <person name="Soh M."/>
            <person name="Azman M.N."/>
            <person name="Ngoh S.Y."/>
            <person name="Orban L."/>
        </authorList>
    </citation>
    <scope>NUCLEOTIDE SEQUENCE [LARGE SCALE GENOMIC DNA]</scope>
    <source>
        <strain evidence="2 3">DSM 106434</strain>
    </source>
</reference>
<evidence type="ECO:0000313" key="3">
    <source>
        <dbReference type="Proteomes" id="UP000274593"/>
    </source>
</evidence>
<evidence type="ECO:0000256" key="1">
    <source>
        <dbReference type="SAM" id="MobiDB-lite"/>
    </source>
</evidence>
<evidence type="ECO:0000313" key="2">
    <source>
        <dbReference type="EMBL" id="AZJ34001.1"/>
    </source>
</evidence>
<protein>
    <recommendedName>
        <fullName evidence="4">Gliding motility-associated C-terminal domain-containing protein</fullName>
    </recommendedName>
</protein>
<dbReference type="RefSeq" id="WP_164506661.1">
    <property type="nucleotide sequence ID" value="NZ_CP032548.1"/>
</dbReference>
<dbReference type="InterPro" id="IPR049804">
    <property type="entry name" value="Choice_anch_L"/>
</dbReference>
<accession>A0A3S8R238</accession>
<proteinExistence type="predicted"/>
<keyword evidence="3" id="KW-1185">Reference proteome</keyword>
<name>A0A3S8R238_9FLAO</name>
<feature type="region of interest" description="Disordered" evidence="1">
    <location>
        <begin position="1019"/>
        <end position="1039"/>
    </location>
</feature>
<gene>
    <name evidence="2" type="ORF">D6T69_00040</name>
</gene>
<sequence length="1039" mass="104850">MNKKYFFKKQIRCLLFFILIFFYKENSFSQATVTSNPTANDIAAQLQTAGIIISNPTITSGISSQLGVFSNGTAGAALELDTGVAFTTSTITNAFSTNNLTANSDNLGISYNDIDVINIDNTANNDVVIFEFDFVAQPNYSGVLVEYQFGSDEYPDYVGSRFNDVFGFFVSDPSGSDPSIPNGVDLNSNGLYDGLEEPSLNLALVPGTTNSVSINNINGGFRGCNQDGTAADLTQTALYINNGHTGDGSTCSTNTGTKPIHVEFNGITQKFSAVINLIVGVTYHMKIAIADVGDATYDSGVFISSVGGLPIITTSNDSGSTTTLGGVAVTNVLLNDTVGGVVNPSVSNVELAQISSTNAGVSLNTATGEVIVAPGTPVGDYTLVYNVCKPSPTNCSSSSVLVSVLPVIDAVTETTTPVNGLPGGTTSTLTANDTLNGSPVTVGTNPGDVTVTPVTVPTGLTLNSDGTVTVAANTPAGSYNVEYTICEVNNPTNCDTITSVVEVSAPVIDAVTETTTPVNGLPGGTTSALTANDTLNGSPVTVGTNPGGVTVTPVTVPTGLTLNSDGTVTVAANTPAGSYNVEYTICEVNNPTNCDTVTSVVEVSAPVIDAVTETTTPVNGLPGGTTSALTANDTLNGSPVTVGTNPGDVTVTPVTVPTGLTLNSDGTVTVAANTPAGSYNVEYTICEVNNPTNCDTVTSVVEVSAPVIDAVTETTTPVNGLPGGTTSALTANDTLNGLPVTVGTNPGDVTVTPVTVPTGLTLNSDGTVTVAANTPAGSYNVEYTICEVNNPTNCDTVTSVVEVSAPVIDAVTETTTPVNGLPGGTTSALTANDTLNGSPVTVGTNPGGVTVTPVTVPTGLTLNSDGTVTVAANTPAGSYNVEYTICEVNNPTNCDTVTSVVEVSAPVIDAVTETTTPVNGLPGGTTSALTANDTLNGSPVTVGTNPGDVTVTPVTVPTGLTLNSDGTVTVAANTPAGSYNVEYTICEVNNPTNCDTVTSVVEVSAPVIDAVTETTTPVNGLPGGTTSALTANDTLNGYQ</sequence>
<dbReference type="KEGG" id="tsig:D6T69_00040"/>
<dbReference type="AlphaFoldDB" id="A0A3S8R238"/>
<dbReference type="Proteomes" id="UP000274593">
    <property type="component" value="Chromosome"/>
</dbReference>
<evidence type="ECO:0008006" key="4">
    <source>
        <dbReference type="Google" id="ProtNLM"/>
    </source>
</evidence>
<dbReference type="NCBIfam" id="NF038133">
    <property type="entry name" value="choice_anch_L"/>
    <property type="match status" value="1"/>
</dbReference>
<dbReference type="EMBL" id="CP032548">
    <property type="protein sequence ID" value="AZJ34001.1"/>
    <property type="molecule type" value="Genomic_DNA"/>
</dbReference>
<organism evidence="2 3">
    <name type="scientific">Tenacibaculum singaporense</name>
    <dbReference type="NCBI Taxonomy" id="2358479"/>
    <lineage>
        <taxon>Bacteria</taxon>
        <taxon>Pseudomonadati</taxon>
        <taxon>Bacteroidota</taxon>
        <taxon>Flavobacteriia</taxon>
        <taxon>Flavobacteriales</taxon>
        <taxon>Flavobacteriaceae</taxon>
        <taxon>Tenacibaculum</taxon>
    </lineage>
</organism>